<dbReference type="EMBL" id="MN740596">
    <property type="protein sequence ID" value="QHS78307.1"/>
    <property type="molecule type" value="Genomic_DNA"/>
</dbReference>
<reference evidence="3" key="1">
    <citation type="journal article" date="2020" name="Nature">
        <title>Giant virus diversity and host interactions through global metagenomics.</title>
        <authorList>
            <person name="Schulz F."/>
            <person name="Roux S."/>
            <person name="Paez-Espino D."/>
            <person name="Jungbluth S."/>
            <person name="Walsh D.A."/>
            <person name="Denef V.J."/>
            <person name="McMahon K.D."/>
            <person name="Konstantinidis K.T."/>
            <person name="Eloe-Fadrosh E.A."/>
            <person name="Kyrpides N.C."/>
            <person name="Woyke T."/>
        </authorList>
    </citation>
    <scope>NUCLEOTIDE SEQUENCE</scope>
    <source>
        <strain evidence="3">GVMAG-S-1021933-23</strain>
    </source>
</reference>
<sequence length="377" mass="44174">MSEEKKKSKKNRDKSQKYFSRQEIDENLTEEEEITIYERPIQEIFIPEKYNQEIITEEIIISESPIQEIITEEIIISEIPIQEIIISEIPIQEIITEEIIFSESPIQEIITEEIIFSESPTQEIITEEIITEESPTQEIITEEIIFSESPTQEIITEEIIISESPTQEIITEEIIISESPTQEIITEEIIISESPTQEIITEEINPEKNINNLLDYINTLEDLNSSELLDKIKNTKLKIFEKNKIVENLCLKLKSTENEIEKLKTLNFEEEIELTYQNVIIHDQKINELSNNIFKTTLNSLENIMKDKDLEIELLNLKLDKNIENLTEFKNNIENKSLKLNQLKEILKIKLIKIKELENIISLNNTQKNNNQAEIEF</sequence>
<feature type="compositionally biased region" description="Basic and acidic residues" evidence="2">
    <location>
        <begin position="13"/>
        <end position="24"/>
    </location>
</feature>
<feature type="coiled-coil region" evidence="1">
    <location>
        <begin position="298"/>
        <end position="360"/>
    </location>
</feature>
<feature type="region of interest" description="Disordered" evidence="2">
    <location>
        <begin position="1"/>
        <end position="25"/>
    </location>
</feature>
<accession>A0A6C0AEU9</accession>
<name>A0A6C0AEU9_9ZZZZ</name>
<proteinExistence type="predicted"/>
<organism evidence="3">
    <name type="scientific">viral metagenome</name>
    <dbReference type="NCBI Taxonomy" id="1070528"/>
    <lineage>
        <taxon>unclassified sequences</taxon>
        <taxon>metagenomes</taxon>
        <taxon>organismal metagenomes</taxon>
    </lineage>
</organism>
<dbReference type="AlphaFoldDB" id="A0A6C0AEU9"/>
<protein>
    <submittedName>
        <fullName evidence="3">Uncharacterized protein</fullName>
    </submittedName>
</protein>
<evidence type="ECO:0000256" key="1">
    <source>
        <dbReference type="SAM" id="Coils"/>
    </source>
</evidence>
<evidence type="ECO:0000256" key="2">
    <source>
        <dbReference type="SAM" id="MobiDB-lite"/>
    </source>
</evidence>
<feature type="coiled-coil region" evidence="1">
    <location>
        <begin position="246"/>
        <end position="273"/>
    </location>
</feature>
<keyword evidence="1" id="KW-0175">Coiled coil</keyword>
<evidence type="ECO:0000313" key="3">
    <source>
        <dbReference type="EMBL" id="QHS78307.1"/>
    </source>
</evidence>